<evidence type="ECO:0000256" key="3">
    <source>
        <dbReference type="ARBA" id="ARBA00022801"/>
    </source>
</evidence>
<dbReference type="CDD" id="cd10839">
    <property type="entry name" value="cpPDZ1_DegP-like"/>
    <property type="match status" value="1"/>
</dbReference>
<dbReference type="InterPro" id="IPR001478">
    <property type="entry name" value="PDZ"/>
</dbReference>
<comment type="caution">
    <text evidence="7">The sequence shown here is derived from an EMBL/GenBank/DDBJ whole genome shotgun (WGS) entry which is preliminary data.</text>
</comment>
<feature type="region of interest" description="Disordered" evidence="5">
    <location>
        <begin position="669"/>
        <end position="689"/>
    </location>
</feature>
<evidence type="ECO:0000256" key="1">
    <source>
        <dbReference type="ARBA" id="ARBA00010541"/>
    </source>
</evidence>
<dbReference type="SUPFAM" id="SSF50156">
    <property type="entry name" value="PDZ domain-like"/>
    <property type="match status" value="1"/>
</dbReference>
<dbReference type="InterPro" id="IPR036034">
    <property type="entry name" value="PDZ_sf"/>
</dbReference>
<sequence length="689" mass="74226">METIYAYAPLIDQSDRVRAVDEDMLQGETASQIIPQRLNTIALSSVMTGGDKTDVVFPSTVKGLLRRFATEKKVHALQHRLIDIALPASGAPADTTNHRAALHKQRLAPQRILYTTGEITRGHGLCQGTDQSDNARVFRIKRPFDRNVQLTGELHVIAHLRMHIQRQVIGQQTDVVLEQGLQATLFHADDTGVFALPEITVMDQDQIRLGVDRGVQQCLAGRHATDDAHDLRAPLDLKTVGAVILNPGAVQIAVGFFDQSAESNSHKRLLNMQFRAALYSYNARHYGAPVAKLSAPATIRTCSMLKALRFFGWPLLAGVLIALLIIQRYPQWVGLPSLDVNLQQAPQTTNVMQGPSSYADAVIAAAPAVVNLYTTKMVNKGNNPLFEDPQFRRFFGDNTPKQKRMESSLGSGVMMSPEGYILTNNHVTTGADQIVVALKDGRETVGRVIGSDPETDLAVLKIDLKNLPAITIARSDGIRIGDVALAIGNPFGVGQTVTMGIISATGRNQLGLNTYEDFIQTDAAINPGNSGGALVDASGNLIGINTAIFSKSGGSQGIGFAIPTKLAMDVMKSIIEHGQVIRGWLGIEVQPLTPELAESFGLKDRPGIVVAGIFRDGPAQKAGLQLGDVILSINGQPAGDGRRSMNQVARTKPKDKIAIDVMRNGKEMRLSAEVGLRPPPAPTPAEAPE</sequence>
<evidence type="ECO:0000313" key="7">
    <source>
        <dbReference type="EMBL" id="KPY96443.1"/>
    </source>
</evidence>
<dbReference type="Gene3D" id="2.40.10.120">
    <property type="match status" value="1"/>
</dbReference>
<dbReference type="EMBL" id="LJRO01000313">
    <property type="protein sequence ID" value="KPY96443.1"/>
    <property type="molecule type" value="Genomic_DNA"/>
</dbReference>
<dbReference type="SMART" id="SM00228">
    <property type="entry name" value="PDZ"/>
    <property type="match status" value="1"/>
</dbReference>
<dbReference type="Pfam" id="PF13365">
    <property type="entry name" value="Trypsin_2"/>
    <property type="match status" value="1"/>
</dbReference>
<evidence type="ECO:0000256" key="5">
    <source>
        <dbReference type="SAM" id="MobiDB-lite"/>
    </source>
</evidence>
<dbReference type="Proteomes" id="UP000050523">
    <property type="component" value="Unassembled WGS sequence"/>
</dbReference>
<keyword evidence="4" id="KW-0720">Serine protease</keyword>
<keyword evidence="3" id="KW-0378">Hydrolase</keyword>
<dbReference type="PANTHER" id="PTHR43343">
    <property type="entry name" value="PEPTIDASE S12"/>
    <property type="match status" value="1"/>
</dbReference>
<reference evidence="7 8" key="1">
    <citation type="submission" date="2015-09" db="EMBL/GenBank/DDBJ databases">
        <title>Genome announcement of multiple Pseudomonas syringae strains.</title>
        <authorList>
            <person name="Thakur S."/>
            <person name="Wang P.W."/>
            <person name="Gong Y."/>
            <person name="Weir B.S."/>
            <person name="Guttman D.S."/>
        </authorList>
    </citation>
    <scope>NUCLEOTIDE SEQUENCE [LARGE SCALE GENOMIC DNA]</scope>
    <source>
        <strain evidence="7 8">ICMP9151</strain>
    </source>
</reference>
<gene>
    <name evidence="7" type="ORF">ALO43_04713</name>
</gene>
<dbReference type="Pfam" id="PF13180">
    <property type="entry name" value="PDZ_2"/>
    <property type="match status" value="1"/>
</dbReference>
<feature type="compositionally biased region" description="Pro residues" evidence="5">
    <location>
        <begin position="677"/>
        <end position="689"/>
    </location>
</feature>
<dbReference type="GO" id="GO:0004252">
    <property type="term" value="F:serine-type endopeptidase activity"/>
    <property type="evidence" value="ECO:0007669"/>
    <property type="project" value="InterPro"/>
</dbReference>
<keyword evidence="2 7" id="KW-0645">Protease</keyword>
<dbReference type="FunFam" id="2.40.10.10:FF:000001">
    <property type="entry name" value="Periplasmic serine protease DegS"/>
    <property type="match status" value="1"/>
</dbReference>
<evidence type="ECO:0000259" key="6">
    <source>
        <dbReference type="PROSITE" id="PS50106"/>
    </source>
</evidence>
<dbReference type="PANTHER" id="PTHR43343:SF3">
    <property type="entry name" value="PROTEASE DO-LIKE 8, CHLOROPLASTIC"/>
    <property type="match status" value="1"/>
</dbReference>
<dbReference type="InterPro" id="IPR001940">
    <property type="entry name" value="Peptidase_S1C"/>
</dbReference>
<dbReference type="GO" id="GO:0006508">
    <property type="term" value="P:proteolysis"/>
    <property type="evidence" value="ECO:0007669"/>
    <property type="project" value="UniProtKB-KW"/>
</dbReference>
<comment type="similarity">
    <text evidence="1">Belongs to the peptidase S1C family.</text>
</comment>
<organism evidence="7 8">
    <name type="scientific">Pseudomonas tremae</name>
    <dbReference type="NCBI Taxonomy" id="200454"/>
    <lineage>
        <taxon>Bacteria</taxon>
        <taxon>Pseudomonadati</taxon>
        <taxon>Pseudomonadota</taxon>
        <taxon>Gammaproteobacteria</taxon>
        <taxon>Pseudomonadales</taxon>
        <taxon>Pseudomonadaceae</taxon>
        <taxon>Pseudomonas</taxon>
    </lineage>
</organism>
<proteinExistence type="inferred from homology"/>
<dbReference type="PROSITE" id="PS50106">
    <property type="entry name" value="PDZ"/>
    <property type="match status" value="1"/>
</dbReference>
<dbReference type="AlphaFoldDB" id="A0AA40P3N9"/>
<protein>
    <submittedName>
        <fullName evidence="7">Periplasmic serine protease DegS</fullName>
    </submittedName>
</protein>
<name>A0AA40P3N9_9PSED</name>
<evidence type="ECO:0000313" key="8">
    <source>
        <dbReference type="Proteomes" id="UP000050523"/>
    </source>
</evidence>
<evidence type="ECO:0000256" key="2">
    <source>
        <dbReference type="ARBA" id="ARBA00022670"/>
    </source>
</evidence>
<dbReference type="Gene3D" id="2.30.42.10">
    <property type="match status" value="1"/>
</dbReference>
<evidence type="ECO:0000256" key="4">
    <source>
        <dbReference type="ARBA" id="ARBA00022825"/>
    </source>
</evidence>
<dbReference type="SUPFAM" id="SSF50494">
    <property type="entry name" value="Trypsin-like serine proteases"/>
    <property type="match status" value="1"/>
</dbReference>
<feature type="domain" description="PDZ" evidence="6">
    <location>
        <begin position="574"/>
        <end position="637"/>
    </location>
</feature>
<accession>A0AA40P3N9</accession>
<dbReference type="InterPro" id="IPR051201">
    <property type="entry name" value="Chloro_Bact_Ser_Proteases"/>
</dbReference>
<dbReference type="InterPro" id="IPR009003">
    <property type="entry name" value="Peptidase_S1_PA"/>
</dbReference>
<dbReference type="PRINTS" id="PR00834">
    <property type="entry name" value="PROTEASES2C"/>
</dbReference>